<evidence type="ECO:0008006" key="3">
    <source>
        <dbReference type="Google" id="ProtNLM"/>
    </source>
</evidence>
<protein>
    <recommendedName>
        <fullName evidence="3">Phosphodiesterase</fullName>
    </recommendedName>
</protein>
<reference evidence="2" key="1">
    <citation type="journal article" date="2019" name="Int. J. Syst. Evol. Microbiol.">
        <title>The Global Catalogue of Microorganisms (GCM) 10K type strain sequencing project: providing services to taxonomists for standard genome sequencing and annotation.</title>
        <authorList>
            <consortium name="The Broad Institute Genomics Platform"/>
            <consortium name="The Broad Institute Genome Sequencing Center for Infectious Disease"/>
            <person name="Wu L."/>
            <person name="Ma J."/>
        </authorList>
    </citation>
    <scope>NUCLEOTIDE SEQUENCE [LARGE SCALE GENOMIC DNA]</scope>
    <source>
        <strain evidence="2">CGMCC 1.12125</strain>
    </source>
</reference>
<keyword evidence="2" id="KW-1185">Reference proteome</keyword>
<evidence type="ECO:0000313" key="2">
    <source>
        <dbReference type="Proteomes" id="UP001595965"/>
    </source>
</evidence>
<dbReference type="Proteomes" id="UP001595965">
    <property type="component" value="Unassembled WGS sequence"/>
</dbReference>
<name>A0ABV8XW92_9MICC</name>
<accession>A0ABV8XW92</accession>
<gene>
    <name evidence="1" type="ORF">ACFO0K_04160</name>
</gene>
<proteinExistence type="predicted"/>
<evidence type="ECO:0000313" key="1">
    <source>
        <dbReference type="EMBL" id="MFC4428872.1"/>
    </source>
</evidence>
<sequence>MTPMNGQAGLRFTGHIAGAGTTGGTRLVLGHWDTSPHGPFSDVMLQRADGHRVLLAPDAWVAEFVAATYTFDEVREVPVQVQAPHAGAAADARWRVTAGPLVWSFAVGGRTPLGHVLRAIPSPMGRSLTLARITDRVARWTMPGVRTLGSAGNGRLEWYSARDLRRITASSATWAGQDLGGLAELDPPAEFGFSSTPRQPSLTALTSTVRLPR</sequence>
<comment type="caution">
    <text evidence="1">The sequence shown here is derived from an EMBL/GenBank/DDBJ whole genome shotgun (WGS) entry which is preliminary data.</text>
</comment>
<dbReference type="RefSeq" id="WP_344229333.1">
    <property type="nucleotide sequence ID" value="NZ_BAAALH010000002.1"/>
</dbReference>
<organism evidence="1 2">
    <name type="scientific">Citricoccus alkalitolerans</name>
    <dbReference type="NCBI Taxonomy" id="246603"/>
    <lineage>
        <taxon>Bacteria</taxon>
        <taxon>Bacillati</taxon>
        <taxon>Actinomycetota</taxon>
        <taxon>Actinomycetes</taxon>
        <taxon>Micrococcales</taxon>
        <taxon>Micrococcaceae</taxon>
        <taxon>Citricoccus</taxon>
    </lineage>
</organism>
<dbReference type="EMBL" id="JBHSEN010000001">
    <property type="protein sequence ID" value="MFC4428872.1"/>
    <property type="molecule type" value="Genomic_DNA"/>
</dbReference>